<evidence type="ECO:0000256" key="1">
    <source>
        <dbReference type="SAM" id="MobiDB-lite"/>
    </source>
</evidence>
<keyword evidence="3" id="KW-1185">Reference proteome</keyword>
<feature type="region of interest" description="Disordered" evidence="1">
    <location>
        <begin position="101"/>
        <end position="185"/>
    </location>
</feature>
<organism evidence="2 3">
    <name type="scientific">Linnemannia gamsii</name>
    <dbReference type="NCBI Taxonomy" id="64522"/>
    <lineage>
        <taxon>Eukaryota</taxon>
        <taxon>Fungi</taxon>
        <taxon>Fungi incertae sedis</taxon>
        <taxon>Mucoromycota</taxon>
        <taxon>Mortierellomycotina</taxon>
        <taxon>Mortierellomycetes</taxon>
        <taxon>Mortierellales</taxon>
        <taxon>Mortierellaceae</taxon>
        <taxon>Linnemannia</taxon>
    </lineage>
</organism>
<dbReference type="EMBL" id="JAAAIM010001811">
    <property type="protein sequence ID" value="KAG0275688.1"/>
    <property type="molecule type" value="Genomic_DNA"/>
</dbReference>
<gene>
    <name evidence="2" type="ORF">BGZ96_003690</name>
</gene>
<dbReference type="Proteomes" id="UP001194696">
    <property type="component" value="Unassembled WGS sequence"/>
</dbReference>
<evidence type="ECO:0008006" key="4">
    <source>
        <dbReference type="Google" id="ProtNLM"/>
    </source>
</evidence>
<reference evidence="2 3" key="1">
    <citation type="journal article" date="2020" name="Fungal Divers.">
        <title>Resolving the Mortierellaceae phylogeny through synthesis of multi-gene phylogenetics and phylogenomics.</title>
        <authorList>
            <person name="Vandepol N."/>
            <person name="Liber J."/>
            <person name="Desiro A."/>
            <person name="Na H."/>
            <person name="Kennedy M."/>
            <person name="Barry K."/>
            <person name="Grigoriev I.V."/>
            <person name="Miller A.N."/>
            <person name="O'Donnell K."/>
            <person name="Stajich J.E."/>
            <person name="Bonito G."/>
        </authorList>
    </citation>
    <scope>NUCLEOTIDE SEQUENCE [LARGE SCALE GENOMIC DNA]</scope>
    <source>
        <strain evidence="2 3">AD045</strain>
    </source>
</reference>
<comment type="caution">
    <text evidence="2">The sequence shown here is derived from an EMBL/GenBank/DDBJ whole genome shotgun (WGS) entry which is preliminary data.</text>
</comment>
<protein>
    <recommendedName>
        <fullName evidence="4">Fungal-type protein kinase domain-containing protein</fullName>
    </recommendedName>
</protein>
<feature type="compositionally biased region" description="Basic and acidic residues" evidence="1">
    <location>
        <begin position="384"/>
        <end position="396"/>
    </location>
</feature>
<feature type="compositionally biased region" description="Polar residues" evidence="1">
    <location>
        <begin position="156"/>
        <end position="166"/>
    </location>
</feature>
<feature type="region of interest" description="Disordered" evidence="1">
    <location>
        <begin position="384"/>
        <end position="406"/>
    </location>
</feature>
<evidence type="ECO:0000313" key="3">
    <source>
        <dbReference type="Proteomes" id="UP001194696"/>
    </source>
</evidence>
<proteinExistence type="predicted"/>
<evidence type="ECO:0000313" key="2">
    <source>
        <dbReference type="EMBL" id="KAG0275688.1"/>
    </source>
</evidence>
<name>A0ABQ7JJ02_9FUNG</name>
<sequence>MEQHENEHVSFTSFVQKFELSDLQDAQDAYEALIDSTRLKTLRRQSLNTTYNTFKKHGLRRFWPNHLLKMERRETKTNFDITAAKTARIVQDASLKETSRAAGLLEDNSNGQDKLEHSVRPKRKMQQGGSFKESRKQARAVGETTTWEIDEEDAATVSSIQGTTPNSDDKQGLAAVPQPHFNPDSTRRVTLTMAGFDVGAAFRRLQEEAAPFINDESLKVSVKKVYMMLSANSIWDTSERLPGMPADTHRGILSEIKPAVVRLSKQFDVAFAEIKVPKDDGRIRLYIQDKWALTSFAKDTIDLHLRERRTITSIYCLQVFGYQLTIYELRFQAGLYMWTEIGTGYLPRDKNDTHCLIRCMELLKTLRTLLDDISVRQYVHTPPRRDPDHFLPEELRPQPTNITPSSRRFFGCVAKASSDKSRSN</sequence>
<accession>A0ABQ7JJ02</accession>